<keyword evidence="8 9" id="KW-0472">Membrane</keyword>
<keyword evidence="5 9" id="KW-0653">Protein transport</keyword>
<comment type="subcellular location">
    <subcellularLocation>
        <location evidence="1 9">Cell membrane</location>
        <topology evidence="1 9">Single-pass membrane protein</topology>
    </subcellularLocation>
</comment>
<dbReference type="Pfam" id="PF02416">
    <property type="entry name" value="TatA_B_E"/>
    <property type="match status" value="1"/>
</dbReference>
<gene>
    <name evidence="9 10" type="primary">tatA</name>
    <name evidence="10" type="ORF">LZC95_22375</name>
</gene>
<accession>A0ABZ2KLY1</accession>
<evidence type="ECO:0000256" key="2">
    <source>
        <dbReference type="ARBA" id="ARBA00022448"/>
    </source>
</evidence>
<organism evidence="10 11">
    <name type="scientific">Pendulispora brunnea</name>
    <dbReference type="NCBI Taxonomy" id="2905690"/>
    <lineage>
        <taxon>Bacteria</taxon>
        <taxon>Pseudomonadati</taxon>
        <taxon>Myxococcota</taxon>
        <taxon>Myxococcia</taxon>
        <taxon>Myxococcales</taxon>
        <taxon>Sorangiineae</taxon>
        <taxon>Pendulisporaceae</taxon>
        <taxon>Pendulispora</taxon>
    </lineage>
</organism>
<name>A0ABZ2KLY1_9BACT</name>
<evidence type="ECO:0000256" key="6">
    <source>
        <dbReference type="ARBA" id="ARBA00022989"/>
    </source>
</evidence>
<keyword evidence="7 9" id="KW-0811">Translocation</keyword>
<dbReference type="PANTHER" id="PTHR42982">
    <property type="entry name" value="SEC-INDEPENDENT PROTEIN TRANSLOCASE PROTEIN TATA"/>
    <property type="match status" value="1"/>
</dbReference>
<sequence>MGEFQPTHLLLVLFVALLLFGGSRVSALGKGLGEGIRNFKKGLQDDEKQARE</sequence>
<keyword evidence="6 9" id="KW-1133">Transmembrane helix</keyword>
<dbReference type="RefSeq" id="WP_394850190.1">
    <property type="nucleotide sequence ID" value="NZ_CP089982.1"/>
</dbReference>
<protein>
    <recommendedName>
        <fullName evidence="9">Sec-independent protein translocase protein TatA</fullName>
    </recommendedName>
</protein>
<dbReference type="NCBIfam" id="TIGR01411">
    <property type="entry name" value="tatAE"/>
    <property type="match status" value="1"/>
</dbReference>
<evidence type="ECO:0000256" key="4">
    <source>
        <dbReference type="ARBA" id="ARBA00022692"/>
    </source>
</evidence>
<keyword evidence="2 9" id="KW-0813">Transport</keyword>
<dbReference type="EMBL" id="CP089982">
    <property type="protein sequence ID" value="WXA99551.1"/>
    <property type="molecule type" value="Genomic_DNA"/>
</dbReference>
<proteinExistence type="inferred from homology"/>
<keyword evidence="4 9" id="KW-0812">Transmembrane</keyword>
<evidence type="ECO:0000256" key="8">
    <source>
        <dbReference type="ARBA" id="ARBA00023136"/>
    </source>
</evidence>
<comment type="subunit">
    <text evidence="9">Forms a complex with TatC.</text>
</comment>
<comment type="similarity">
    <text evidence="9">Belongs to the TatA/E family.</text>
</comment>
<evidence type="ECO:0000313" key="11">
    <source>
        <dbReference type="Proteomes" id="UP001379533"/>
    </source>
</evidence>
<evidence type="ECO:0000256" key="3">
    <source>
        <dbReference type="ARBA" id="ARBA00022475"/>
    </source>
</evidence>
<dbReference type="HAMAP" id="MF_00236">
    <property type="entry name" value="TatA_E"/>
    <property type="match status" value="1"/>
</dbReference>
<dbReference type="Gene3D" id="1.20.5.3310">
    <property type="match status" value="1"/>
</dbReference>
<evidence type="ECO:0000256" key="5">
    <source>
        <dbReference type="ARBA" id="ARBA00022927"/>
    </source>
</evidence>
<comment type="function">
    <text evidence="9">Part of the twin-arginine translocation (Tat) system that transports large folded proteins containing a characteristic twin-arginine motif in their signal peptide across membranes. TatA could form the protein-conducting channel of the Tat system.</text>
</comment>
<evidence type="ECO:0000313" key="10">
    <source>
        <dbReference type="EMBL" id="WXA99551.1"/>
    </source>
</evidence>
<evidence type="ECO:0000256" key="1">
    <source>
        <dbReference type="ARBA" id="ARBA00004162"/>
    </source>
</evidence>
<dbReference type="PANTHER" id="PTHR42982:SF1">
    <property type="entry name" value="SEC-INDEPENDENT PROTEIN TRANSLOCASE PROTEIN TATA"/>
    <property type="match status" value="1"/>
</dbReference>
<keyword evidence="3 9" id="KW-1003">Cell membrane</keyword>
<dbReference type="Proteomes" id="UP001379533">
    <property type="component" value="Chromosome"/>
</dbReference>
<keyword evidence="11" id="KW-1185">Reference proteome</keyword>
<evidence type="ECO:0000256" key="9">
    <source>
        <dbReference type="HAMAP-Rule" id="MF_00236"/>
    </source>
</evidence>
<reference evidence="10 11" key="1">
    <citation type="submission" date="2021-12" db="EMBL/GenBank/DDBJ databases">
        <title>Discovery of the Pendulisporaceae a myxobacterial family with distinct sporulation behavior and unique specialized metabolism.</title>
        <authorList>
            <person name="Garcia R."/>
            <person name="Popoff A."/>
            <person name="Bader C.D."/>
            <person name="Loehr J."/>
            <person name="Walesch S."/>
            <person name="Walt C."/>
            <person name="Boldt J."/>
            <person name="Bunk B."/>
            <person name="Haeckl F.J.F.P.J."/>
            <person name="Gunesch A.P."/>
            <person name="Birkelbach J."/>
            <person name="Nuebel U."/>
            <person name="Pietschmann T."/>
            <person name="Bach T."/>
            <person name="Mueller R."/>
        </authorList>
    </citation>
    <scope>NUCLEOTIDE SEQUENCE [LARGE SCALE GENOMIC DNA]</scope>
    <source>
        <strain evidence="10 11">MSr12523</strain>
    </source>
</reference>
<evidence type="ECO:0000256" key="7">
    <source>
        <dbReference type="ARBA" id="ARBA00023010"/>
    </source>
</evidence>
<dbReference type="InterPro" id="IPR003369">
    <property type="entry name" value="TatA/B/E"/>
</dbReference>
<dbReference type="InterPro" id="IPR006312">
    <property type="entry name" value="TatA/E"/>
</dbReference>